<dbReference type="Gene3D" id="3.40.50.1110">
    <property type="entry name" value="SGNH hydrolase"/>
    <property type="match status" value="1"/>
</dbReference>
<gene>
    <name evidence="1" type="ORF">OFUS_LOCUS3088</name>
</gene>
<dbReference type="Proteomes" id="UP000749559">
    <property type="component" value="Unassembled WGS sequence"/>
</dbReference>
<dbReference type="InterPro" id="IPR036514">
    <property type="entry name" value="SGNH_hydro_sf"/>
</dbReference>
<comment type="caution">
    <text evidence="1">The sequence shown here is derived from an EMBL/GenBank/DDBJ whole genome shotgun (WGS) entry which is preliminary data.</text>
</comment>
<proteinExistence type="predicted"/>
<organism evidence="1 2">
    <name type="scientific">Owenia fusiformis</name>
    <name type="common">Polychaete worm</name>
    <dbReference type="NCBI Taxonomy" id="6347"/>
    <lineage>
        <taxon>Eukaryota</taxon>
        <taxon>Metazoa</taxon>
        <taxon>Spiralia</taxon>
        <taxon>Lophotrochozoa</taxon>
        <taxon>Annelida</taxon>
        <taxon>Polychaeta</taxon>
        <taxon>Sedentaria</taxon>
        <taxon>Canalipalpata</taxon>
        <taxon>Sabellida</taxon>
        <taxon>Oweniida</taxon>
        <taxon>Oweniidae</taxon>
        <taxon>Owenia</taxon>
    </lineage>
</organism>
<name>A0A8S4N3G7_OWEFU</name>
<keyword evidence="2" id="KW-1185">Reference proteome</keyword>
<dbReference type="AlphaFoldDB" id="A0A8S4N3G7"/>
<protein>
    <submittedName>
        <fullName evidence="1">Uncharacterized protein</fullName>
    </submittedName>
</protein>
<evidence type="ECO:0000313" key="2">
    <source>
        <dbReference type="Proteomes" id="UP000749559"/>
    </source>
</evidence>
<accession>A0A8S4N3G7</accession>
<sequence>LSHTMNTRRDQKTLILSDSHGRGLKDQLFNKNNQECVKGLSRRDIEVVSMPGCNTEEMLQYLYDNYGSHDAEREHANTQAYKCIILHVGCCDIAYKDRRAPKQNQKTIVQRIDRIISRLYQWFPFATIVFSDIYPQKTPLKWINDITRYVNRQVCKHIQERYAAHEVTYVRHSQTFREGGIIQEKFYIMDGRYPGLHLSTEGKKAAAMQLAEVINDVYVCGHRR</sequence>
<evidence type="ECO:0000313" key="1">
    <source>
        <dbReference type="EMBL" id="CAH1775836.1"/>
    </source>
</evidence>
<reference evidence="1" key="1">
    <citation type="submission" date="2022-03" db="EMBL/GenBank/DDBJ databases">
        <authorList>
            <person name="Martin C."/>
        </authorList>
    </citation>
    <scope>NUCLEOTIDE SEQUENCE</scope>
</reference>
<feature type="non-terminal residue" evidence="1">
    <location>
        <position position="1"/>
    </location>
</feature>
<dbReference type="EMBL" id="CAIIXF020000001">
    <property type="protein sequence ID" value="CAH1775836.1"/>
    <property type="molecule type" value="Genomic_DNA"/>
</dbReference>
<dbReference type="SUPFAM" id="SSF52266">
    <property type="entry name" value="SGNH hydrolase"/>
    <property type="match status" value="1"/>
</dbReference>